<organism evidence="1 2">
    <name type="scientific">Scomber scombrus</name>
    <name type="common">Atlantic mackerel</name>
    <name type="synonym">Scomber vernalis</name>
    <dbReference type="NCBI Taxonomy" id="13677"/>
    <lineage>
        <taxon>Eukaryota</taxon>
        <taxon>Metazoa</taxon>
        <taxon>Chordata</taxon>
        <taxon>Craniata</taxon>
        <taxon>Vertebrata</taxon>
        <taxon>Euteleostomi</taxon>
        <taxon>Actinopterygii</taxon>
        <taxon>Neopterygii</taxon>
        <taxon>Teleostei</taxon>
        <taxon>Neoteleostei</taxon>
        <taxon>Acanthomorphata</taxon>
        <taxon>Pelagiaria</taxon>
        <taxon>Scombriformes</taxon>
        <taxon>Scombridae</taxon>
        <taxon>Scomber</taxon>
    </lineage>
</organism>
<comment type="caution">
    <text evidence="1">The sequence shown here is derived from an EMBL/GenBank/DDBJ whole genome shotgun (WGS) entry which is preliminary data.</text>
</comment>
<accession>A0AAV1QDU4</accession>
<name>A0AAV1QDU4_SCOSC</name>
<protein>
    <submittedName>
        <fullName evidence="1">Uncharacterized protein</fullName>
    </submittedName>
</protein>
<evidence type="ECO:0000313" key="1">
    <source>
        <dbReference type="EMBL" id="CAK6981614.1"/>
    </source>
</evidence>
<gene>
    <name evidence="1" type="ORF">FSCOSCO3_A013331</name>
</gene>
<keyword evidence="2" id="KW-1185">Reference proteome</keyword>
<dbReference type="Proteomes" id="UP001314229">
    <property type="component" value="Unassembled WGS sequence"/>
</dbReference>
<reference evidence="1 2" key="1">
    <citation type="submission" date="2024-01" db="EMBL/GenBank/DDBJ databases">
        <authorList>
            <person name="Alioto T."/>
            <person name="Alioto T."/>
            <person name="Gomez Garrido J."/>
        </authorList>
    </citation>
    <scope>NUCLEOTIDE SEQUENCE [LARGE SCALE GENOMIC DNA]</scope>
</reference>
<proteinExistence type="predicted"/>
<dbReference type="EMBL" id="CAWUFR010000854">
    <property type="protein sequence ID" value="CAK6981614.1"/>
    <property type="molecule type" value="Genomic_DNA"/>
</dbReference>
<evidence type="ECO:0000313" key="2">
    <source>
        <dbReference type="Proteomes" id="UP001314229"/>
    </source>
</evidence>
<sequence>VEEIGHVGIKSIARMNSAVVIFLDRVEKVNQLVETGITVNDTFVQDYLCRRQRQ</sequence>
<dbReference type="AlphaFoldDB" id="A0AAV1QDU4"/>
<feature type="non-terminal residue" evidence="1">
    <location>
        <position position="1"/>
    </location>
</feature>
<feature type="non-terminal residue" evidence="1">
    <location>
        <position position="54"/>
    </location>
</feature>